<dbReference type="AlphaFoldDB" id="A0A4C1XNG1"/>
<gene>
    <name evidence="1" type="ORF">EVAR_32751_1</name>
</gene>
<evidence type="ECO:0000313" key="2">
    <source>
        <dbReference type="Proteomes" id="UP000299102"/>
    </source>
</evidence>
<sequence length="207" mass="24150">MDVKCNDLTDKRDRLQVLVREMDDCRNHYEQSLQQIQALQKEFGFTRGHSTIDAGIEFVQNIFGAWEDLRDTIGVLCDLFKTLDYIYHETLIGKQRHYKVTGRAFDLLKLYWSNNWVQKVDVNGIRSSGSIVHMGVSRDQFLSLARFLYSPFTRPPVTYEKGRSKFDGGDRIEIPSFTLTLEPRNLKKKGINIEDLSRDEALRQLNR</sequence>
<comment type="caution">
    <text evidence="1">The sequence shown here is derived from an EMBL/GenBank/DDBJ whole genome shotgun (WGS) entry which is preliminary data.</text>
</comment>
<evidence type="ECO:0000313" key="1">
    <source>
        <dbReference type="EMBL" id="GBP64593.1"/>
    </source>
</evidence>
<organism evidence="1 2">
    <name type="scientific">Eumeta variegata</name>
    <name type="common">Bagworm moth</name>
    <name type="synonym">Eumeta japonica</name>
    <dbReference type="NCBI Taxonomy" id="151549"/>
    <lineage>
        <taxon>Eukaryota</taxon>
        <taxon>Metazoa</taxon>
        <taxon>Ecdysozoa</taxon>
        <taxon>Arthropoda</taxon>
        <taxon>Hexapoda</taxon>
        <taxon>Insecta</taxon>
        <taxon>Pterygota</taxon>
        <taxon>Neoptera</taxon>
        <taxon>Endopterygota</taxon>
        <taxon>Lepidoptera</taxon>
        <taxon>Glossata</taxon>
        <taxon>Ditrysia</taxon>
        <taxon>Tineoidea</taxon>
        <taxon>Psychidae</taxon>
        <taxon>Oiketicinae</taxon>
        <taxon>Eumeta</taxon>
    </lineage>
</organism>
<dbReference type="OrthoDB" id="414730at2759"/>
<accession>A0A4C1XNG1</accession>
<dbReference type="Proteomes" id="UP000299102">
    <property type="component" value="Unassembled WGS sequence"/>
</dbReference>
<dbReference type="EMBL" id="BGZK01000902">
    <property type="protein sequence ID" value="GBP64593.1"/>
    <property type="molecule type" value="Genomic_DNA"/>
</dbReference>
<name>A0A4C1XNG1_EUMVA</name>
<reference evidence="1 2" key="1">
    <citation type="journal article" date="2019" name="Commun. Biol.">
        <title>The bagworm genome reveals a unique fibroin gene that provides high tensile strength.</title>
        <authorList>
            <person name="Kono N."/>
            <person name="Nakamura H."/>
            <person name="Ohtoshi R."/>
            <person name="Tomita M."/>
            <person name="Numata K."/>
            <person name="Arakawa K."/>
        </authorList>
    </citation>
    <scope>NUCLEOTIDE SEQUENCE [LARGE SCALE GENOMIC DNA]</scope>
</reference>
<proteinExistence type="predicted"/>
<keyword evidence="2" id="KW-1185">Reference proteome</keyword>
<protein>
    <submittedName>
        <fullName evidence="1">Uncharacterized protein</fullName>
    </submittedName>
</protein>